<keyword evidence="1" id="KW-0863">Zinc-finger</keyword>
<keyword evidence="5" id="KW-1185">Reference proteome</keyword>
<evidence type="ECO:0000256" key="1">
    <source>
        <dbReference type="PROSITE-ProRule" id="PRU00047"/>
    </source>
</evidence>
<evidence type="ECO:0000313" key="5">
    <source>
        <dbReference type="Proteomes" id="UP000683360"/>
    </source>
</evidence>
<feature type="compositionally biased region" description="Basic and acidic residues" evidence="2">
    <location>
        <begin position="1"/>
        <end position="13"/>
    </location>
</feature>
<keyword evidence="1" id="KW-0479">Metal-binding</keyword>
<dbReference type="SMART" id="SM00343">
    <property type="entry name" value="ZnF_C2HC"/>
    <property type="match status" value="2"/>
</dbReference>
<name>A0A8S3TEB7_MYTED</name>
<dbReference type="Gene3D" id="4.10.60.10">
    <property type="entry name" value="Zinc finger, CCHC-type"/>
    <property type="match status" value="1"/>
</dbReference>
<dbReference type="GO" id="GO:0008270">
    <property type="term" value="F:zinc ion binding"/>
    <property type="evidence" value="ECO:0007669"/>
    <property type="project" value="UniProtKB-KW"/>
</dbReference>
<dbReference type="SUPFAM" id="SSF57756">
    <property type="entry name" value="Retrovirus zinc finger-like domains"/>
    <property type="match status" value="1"/>
</dbReference>
<feature type="compositionally biased region" description="Basic and acidic residues" evidence="2">
    <location>
        <begin position="405"/>
        <end position="422"/>
    </location>
</feature>
<evidence type="ECO:0000259" key="3">
    <source>
        <dbReference type="PROSITE" id="PS50158"/>
    </source>
</evidence>
<feature type="region of interest" description="Disordered" evidence="2">
    <location>
        <begin position="1"/>
        <end position="31"/>
    </location>
</feature>
<dbReference type="Proteomes" id="UP000683360">
    <property type="component" value="Unassembled WGS sequence"/>
</dbReference>
<feature type="domain" description="CCHC-type" evidence="3">
    <location>
        <begin position="243"/>
        <end position="259"/>
    </location>
</feature>
<dbReference type="InterPro" id="IPR036875">
    <property type="entry name" value="Znf_CCHC_sf"/>
</dbReference>
<gene>
    <name evidence="4" type="ORF">MEDL_42764</name>
</gene>
<accession>A0A8S3TEB7</accession>
<dbReference type="PROSITE" id="PS50158">
    <property type="entry name" value="ZF_CCHC"/>
    <property type="match status" value="2"/>
</dbReference>
<feature type="compositionally biased region" description="Polar residues" evidence="2">
    <location>
        <begin position="329"/>
        <end position="357"/>
    </location>
</feature>
<dbReference type="AlphaFoldDB" id="A0A8S3TEB7"/>
<comment type="caution">
    <text evidence="4">The sequence shown here is derived from an EMBL/GenBank/DDBJ whole genome shotgun (WGS) entry which is preliminary data.</text>
</comment>
<evidence type="ECO:0000313" key="4">
    <source>
        <dbReference type="EMBL" id="CAG2229825.1"/>
    </source>
</evidence>
<feature type="compositionally biased region" description="Polar residues" evidence="2">
    <location>
        <begin position="377"/>
        <end position="404"/>
    </location>
</feature>
<feature type="compositionally biased region" description="Polar residues" evidence="2">
    <location>
        <begin position="299"/>
        <end position="317"/>
    </location>
</feature>
<evidence type="ECO:0000256" key="2">
    <source>
        <dbReference type="SAM" id="MobiDB-lite"/>
    </source>
</evidence>
<keyword evidence="1" id="KW-0862">Zinc</keyword>
<dbReference type="EMBL" id="CAJPWZ010002038">
    <property type="protein sequence ID" value="CAG2229825.1"/>
    <property type="molecule type" value="Genomic_DNA"/>
</dbReference>
<organism evidence="4 5">
    <name type="scientific">Mytilus edulis</name>
    <name type="common">Blue mussel</name>
    <dbReference type="NCBI Taxonomy" id="6550"/>
    <lineage>
        <taxon>Eukaryota</taxon>
        <taxon>Metazoa</taxon>
        <taxon>Spiralia</taxon>
        <taxon>Lophotrochozoa</taxon>
        <taxon>Mollusca</taxon>
        <taxon>Bivalvia</taxon>
        <taxon>Autobranchia</taxon>
        <taxon>Pteriomorphia</taxon>
        <taxon>Mytilida</taxon>
        <taxon>Mytiloidea</taxon>
        <taxon>Mytilidae</taxon>
        <taxon>Mytilinae</taxon>
        <taxon>Mytilus</taxon>
    </lineage>
</organism>
<dbReference type="InterPro" id="IPR001878">
    <property type="entry name" value="Znf_CCHC"/>
</dbReference>
<dbReference type="OrthoDB" id="3863715at2759"/>
<feature type="compositionally biased region" description="Acidic residues" evidence="2">
    <location>
        <begin position="284"/>
        <end position="298"/>
    </location>
</feature>
<proteinExistence type="predicted"/>
<reference evidence="4" key="1">
    <citation type="submission" date="2021-03" db="EMBL/GenBank/DDBJ databases">
        <authorList>
            <person name="Bekaert M."/>
        </authorList>
    </citation>
    <scope>NUCLEOTIDE SEQUENCE</scope>
</reference>
<sequence>MCTDKDDPNKEKNMAASYAEAAKGDNTQSQAYDDKMTGVKPIFLLEEDVFGNNLVSSNGQRYFLTHHEVYHAINEQVPVKSLSGLQRVRGIWRIYFDNEMDKKDLLSKGVTIRRISVTLYTRNPKITFREQEDTIRVRVKNIPLSADDNQIIRTLETSVSKCEVLSCYRERLRIDNKITNCKNGDRILICKTFEQPLPKTMQVGKYWANINHYGQPHTTRPSTKCSKCLDEGHTARECPNGWKCKKCGQFGHKQFECTENMNSDSEVNDDGDEMNNTFNKENHDDDDDDDDESNDDCTGENNQSLEEGNSQNITKPSMSIEERKKTDNNPEQSQSILETQSVLSKKQQGQTPKNNKNTGHKESITRYLSTKGRDQDSTNNINDTPKQLRNKNPNVEKSPVTPTENLHDATRDAKKPKEETLA</sequence>
<dbReference type="GO" id="GO:0003676">
    <property type="term" value="F:nucleic acid binding"/>
    <property type="evidence" value="ECO:0007669"/>
    <property type="project" value="InterPro"/>
</dbReference>
<protein>
    <recommendedName>
        <fullName evidence="3">CCHC-type domain-containing protein</fullName>
    </recommendedName>
</protein>
<feature type="domain" description="CCHC-type" evidence="3">
    <location>
        <begin position="224"/>
        <end position="240"/>
    </location>
</feature>
<feature type="region of interest" description="Disordered" evidence="2">
    <location>
        <begin position="262"/>
        <end position="422"/>
    </location>
</feature>